<evidence type="ECO:0000256" key="7">
    <source>
        <dbReference type="SAM" id="Phobius"/>
    </source>
</evidence>
<feature type="transmembrane region" description="Helical" evidence="7">
    <location>
        <begin position="297"/>
        <end position="318"/>
    </location>
</feature>
<evidence type="ECO:0000256" key="5">
    <source>
        <dbReference type="ARBA" id="ARBA00022989"/>
    </source>
</evidence>
<feature type="transmembrane region" description="Helical" evidence="7">
    <location>
        <begin position="138"/>
        <end position="157"/>
    </location>
</feature>
<evidence type="ECO:0000256" key="6">
    <source>
        <dbReference type="ARBA" id="ARBA00023136"/>
    </source>
</evidence>
<keyword evidence="4 7" id="KW-0812">Transmembrane</keyword>
<dbReference type="InterPro" id="IPR036259">
    <property type="entry name" value="MFS_trans_sf"/>
</dbReference>
<dbReference type="PANTHER" id="PTHR42718">
    <property type="entry name" value="MAJOR FACILITATOR SUPERFAMILY MULTIDRUG TRANSPORTER MFSC"/>
    <property type="match status" value="1"/>
</dbReference>
<feature type="transmembrane region" description="Helical" evidence="7">
    <location>
        <begin position="358"/>
        <end position="379"/>
    </location>
</feature>
<keyword evidence="10" id="KW-1185">Reference proteome</keyword>
<feature type="transmembrane region" description="Helical" evidence="7">
    <location>
        <begin position="391"/>
        <end position="415"/>
    </location>
</feature>
<feature type="transmembrane region" description="Helical" evidence="7">
    <location>
        <begin position="427"/>
        <end position="448"/>
    </location>
</feature>
<feature type="transmembrane region" description="Helical" evidence="7">
    <location>
        <begin position="228"/>
        <end position="248"/>
    </location>
</feature>
<reference evidence="9 10" key="1">
    <citation type="submission" date="2019-12" db="EMBL/GenBank/DDBJ databases">
        <title>Nocardia sp. nov. ET3-3 isolated from soil.</title>
        <authorList>
            <person name="Kanchanasin P."/>
            <person name="Tanasupawat S."/>
            <person name="Yuki M."/>
            <person name="Kudo T."/>
        </authorList>
    </citation>
    <scope>NUCLEOTIDE SEQUENCE [LARGE SCALE GENOMIC DNA]</scope>
    <source>
        <strain evidence="9 10">ET3-3</strain>
    </source>
</reference>
<organism evidence="9 10">
    <name type="scientific">Nocardia terrae</name>
    <dbReference type="NCBI Taxonomy" id="2675851"/>
    <lineage>
        <taxon>Bacteria</taxon>
        <taxon>Bacillati</taxon>
        <taxon>Actinomycetota</taxon>
        <taxon>Actinomycetes</taxon>
        <taxon>Mycobacteriales</taxon>
        <taxon>Nocardiaceae</taxon>
        <taxon>Nocardia</taxon>
    </lineage>
</organism>
<feature type="transmembrane region" description="Helical" evidence="7">
    <location>
        <begin position="330"/>
        <end position="351"/>
    </location>
</feature>
<proteinExistence type="predicted"/>
<accession>A0A7K1VAW7</accession>
<keyword evidence="5 7" id="KW-1133">Transmembrane helix</keyword>
<dbReference type="PROSITE" id="PS50850">
    <property type="entry name" value="MFS"/>
    <property type="match status" value="1"/>
</dbReference>
<evidence type="ECO:0000256" key="4">
    <source>
        <dbReference type="ARBA" id="ARBA00022692"/>
    </source>
</evidence>
<evidence type="ECO:0000256" key="1">
    <source>
        <dbReference type="ARBA" id="ARBA00004651"/>
    </source>
</evidence>
<evidence type="ECO:0000313" key="9">
    <source>
        <dbReference type="EMBL" id="MVU83794.1"/>
    </source>
</evidence>
<dbReference type="SUPFAM" id="SSF103473">
    <property type="entry name" value="MFS general substrate transporter"/>
    <property type="match status" value="2"/>
</dbReference>
<sequence>MVRALAFMCTLTGTVALMRNTSDAATGRATEFRWTPGLLVALAALCLAQLLETVDITVVNVALPALRTRLGFSAATLHWVITAYTICFGGCLLLGGRIGDLVGYRRVFASGTAVFGLTSLACALAGNAGEFVAARGLQGAAAGFVSPMTLALLAAIFPEGRPRTIAVTVWGAATAVSGSLGFVAGGLLVDGPGWRWIFAINPVICGVVLAAVLRFVPAAAPTSPGGRFDVVGAVVSTCAAGLLVYGVTQIGEHSWRAPSAFVPLAAAMLLLTYFALHETRLAAHPLIPLRLFTIRTVVAANLTQLLISGAIYALFYLLSLELQQLLGSNALGTGSALVPFSVLLLVCAGAGPLVVRYLGFRGSIAAGGLIGATGMLALAHTVTADGPTHAVVLPSLIVAFGFALTFVPITVAAVTGVPPTDHGIASGLVNVTRTLGGAIGLAVIAAATTGRTNHLLNTGSSAHQALAGGFRLGFDLCAILLSLAALAAILLLHSEGRGHIQTPNPFPENTNP</sequence>
<feature type="transmembrane region" description="Helical" evidence="7">
    <location>
        <begin position="76"/>
        <end position="95"/>
    </location>
</feature>
<dbReference type="Pfam" id="PF07690">
    <property type="entry name" value="MFS_1"/>
    <property type="match status" value="1"/>
</dbReference>
<evidence type="ECO:0000259" key="8">
    <source>
        <dbReference type="PROSITE" id="PS50850"/>
    </source>
</evidence>
<dbReference type="AlphaFoldDB" id="A0A7K1VAW7"/>
<feature type="transmembrane region" description="Helical" evidence="7">
    <location>
        <begin position="260"/>
        <end position="276"/>
    </location>
</feature>
<evidence type="ECO:0000313" key="10">
    <source>
        <dbReference type="Proteomes" id="UP000466794"/>
    </source>
</evidence>
<keyword evidence="6 7" id="KW-0472">Membrane</keyword>
<dbReference type="EMBL" id="WRPP01000015">
    <property type="protein sequence ID" value="MVU83794.1"/>
    <property type="molecule type" value="Genomic_DNA"/>
</dbReference>
<dbReference type="PANTHER" id="PTHR42718:SF46">
    <property type="entry name" value="BLR6921 PROTEIN"/>
    <property type="match status" value="1"/>
</dbReference>
<keyword evidence="2" id="KW-0813">Transport</keyword>
<gene>
    <name evidence="9" type="ORF">GPX89_42005</name>
</gene>
<keyword evidence="3" id="KW-1003">Cell membrane</keyword>
<comment type="caution">
    <text evidence="9">The sequence shown here is derived from an EMBL/GenBank/DDBJ whole genome shotgun (WGS) entry which is preliminary data.</text>
</comment>
<name>A0A7K1VAW7_9NOCA</name>
<comment type="subcellular location">
    <subcellularLocation>
        <location evidence="1">Cell membrane</location>
        <topology evidence="1">Multi-pass membrane protein</topology>
    </subcellularLocation>
</comment>
<feature type="transmembrane region" description="Helical" evidence="7">
    <location>
        <begin position="468"/>
        <end position="492"/>
    </location>
</feature>
<dbReference type="Gene3D" id="1.20.1250.20">
    <property type="entry name" value="MFS general substrate transporter like domains"/>
    <property type="match status" value="2"/>
</dbReference>
<dbReference type="InterPro" id="IPR011701">
    <property type="entry name" value="MFS"/>
</dbReference>
<dbReference type="GO" id="GO:0022857">
    <property type="term" value="F:transmembrane transporter activity"/>
    <property type="evidence" value="ECO:0007669"/>
    <property type="project" value="InterPro"/>
</dbReference>
<dbReference type="GO" id="GO:0005886">
    <property type="term" value="C:plasma membrane"/>
    <property type="evidence" value="ECO:0007669"/>
    <property type="project" value="UniProtKB-SubCell"/>
</dbReference>
<feature type="transmembrane region" description="Helical" evidence="7">
    <location>
        <begin position="164"/>
        <end position="188"/>
    </location>
</feature>
<dbReference type="InterPro" id="IPR020846">
    <property type="entry name" value="MFS_dom"/>
</dbReference>
<dbReference type="CDD" id="cd17321">
    <property type="entry name" value="MFS_MMR_MDR_like"/>
    <property type="match status" value="1"/>
</dbReference>
<dbReference type="Proteomes" id="UP000466794">
    <property type="component" value="Unassembled WGS sequence"/>
</dbReference>
<evidence type="ECO:0000256" key="2">
    <source>
        <dbReference type="ARBA" id="ARBA00022448"/>
    </source>
</evidence>
<feature type="domain" description="Major facilitator superfamily (MFS) profile" evidence="8">
    <location>
        <begin position="41"/>
        <end position="496"/>
    </location>
</feature>
<protein>
    <submittedName>
        <fullName evidence="9">MFS transporter</fullName>
    </submittedName>
</protein>
<evidence type="ECO:0000256" key="3">
    <source>
        <dbReference type="ARBA" id="ARBA00022475"/>
    </source>
</evidence>
<feature type="transmembrane region" description="Helical" evidence="7">
    <location>
        <begin position="107"/>
        <end position="126"/>
    </location>
</feature>
<feature type="transmembrane region" description="Helical" evidence="7">
    <location>
        <begin position="194"/>
        <end position="216"/>
    </location>
</feature>